<feature type="region of interest" description="Disordered" evidence="1">
    <location>
        <begin position="1682"/>
        <end position="1978"/>
    </location>
</feature>
<feature type="region of interest" description="Disordered" evidence="1">
    <location>
        <begin position="1025"/>
        <end position="1052"/>
    </location>
</feature>
<feature type="compositionally biased region" description="Low complexity" evidence="1">
    <location>
        <begin position="1697"/>
        <end position="1746"/>
    </location>
</feature>
<organism evidence="2 3">
    <name type="scientific">Sordaria macrospora</name>
    <dbReference type="NCBI Taxonomy" id="5147"/>
    <lineage>
        <taxon>Eukaryota</taxon>
        <taxon>Fungi</taxon>
        <taxon>Dikarya</taxon>
        <taxon>Ascomycota</taxon>
        <taxon>Pezizomycotina</taxon>
        <taxon>Sordariomycetes</taxon>
        <taxon>Sordariomycetidae</taxon>
        <taxon>Sordariales</taxon>
        <taxon>Sordariaceae</taxon>
        <taxon>Sordaria</taxon>
    </lineage>
</organism>
<proteinExistence type="predicted"/>
<feature type="compositionally biased region" description="Acidic residues" evidence="1">
    <location>
        <begin position="2182"/>
        <end position="2200"/>
    </location>
</feature>
<feature type="compositionally biased region" description="Basic and acidic residues" evidence="1">
    <location>
        <begin position="2086"/>
        <end position="2120"/>
    </location>
</feature>
<dbReference type="EMBL" id="NMPR01000178">
    <property type="protein sequence ID" value="KAA8628518.1"/>
    <property type="molecule type" value="Genomic_DNA"/>
</dbReference>
<evidence type="ECO:0000256" key="1">
    <source>
        <dbReference type="SAM" id="MobiDB-lite"/>
    </source>
</evidence>
<feature type="compositionally biased region" description="Polar residues" evidence="1">
    <location>
        <begin position="1036"/>
        <end position="1045"/>
    </location>
</feature>
<feature type="region of interest" description="Disordered" evidence="1">
    <location>
        <begin position="72"/>
        <end position="92"/>
    </location>
</feature>
<dbReference type="Proteomes" id="UP000433876">
    <property type="component" value="Unassembled WGS sequence"/>
</dbReference>
<protein>
    <submittedName>
        <fullName evidence="2">Uncharacterized protein</fullName>
    </submittedName>
</protein>
<feature type="compositionally biased region" description="Acidic residues" evidence="1">
    <location>
        <begin position="1778"/>
        <end position="1787"/>
    </location>
</feature>
<evidence type="ECO:0000313" key="3">
    <source>
        <dbReference type="Proteomes" id="UP000433876"/>
    </source>
</evidence>
<dbReference type="VEuPathDB" id="FungiDB:SMAC_07457"/>
<feature type="compositionally biased region" description="Basic residues" evidence="1">
    <location>
        <begin position="1550"/>
        <end position="1566"/>
    </location>
</feature>
<feature type="region of interest" description="Disordered" evidence="1">
    <location>
        <begin position="1"/>
        <end position="59"/>
    </location>
</feature>
<feature type="compositionally biased region" description="Basic and acidic residues" evidence="1">
    <location>
        <begin position="240"/>
        <end position="251"/>
    </location>
</feature>
<feature type="compositionally biased region" description="Acidic residues" evidence="1">
    <location>
        <begin position="2164"/>
        <end position="2175"/>
    </location>
</feature>
<comment type="caution">
    <text evidence="2">The sequence shown here is derived from an EMBL/GenBank/DDBJ whole genome shotgun (WGS) entry which is preliminary data.</text>
</comment>
<feature type="compositionally biased region" description="Polar residues" evidence="1">
    <location>
        <begin position="1568"/>
        <end position="1581"/>
    </location>
</feature>
<feature type="compositionally biased region" description="Basic residues" evidence="1">
    <location>
        <begin position="1792"/>
        <end position="1801"/>
    </location>
</feature>
<feature type="region of interest" description="Disordered" evidence="1">
    <location>
        <begin position="1514"/>
        <end position="1663"/>
    </location>
</feature>
<name>A0A8S8ZH71_SORMA</name>
<reference evidence="2 3" key="1">
    <citation type="submission" date="2017-07" db="EMBL/GenBank/DDBJ databases">
        <title>Genome sequence of the Sordaria macrospora wild type strain R19027.</title>
        <authorList>
            <person name="Nowrousian M."/>
            <person name="Teichert I."/>
            <person name="Kueck U."/>
        </authorList>
    </citation>
    <scope>NUCLEOTIDE SEQUENCE [LARGE SCALE GENOMIC DNA]</scope>
    <source>
        <strain evidence="2 3">R19027</strain>
        <tissue evidence="2">Mycelium</tissue>
    </source>
</reference>
<feature type="compositionally biased region" description="Polar residues" evidence="1">
    <location>
        <begin position="1884"/>
        <end position="1893"/>
    </location>
</feature>
<feature type="compositionally biased region" description="Acidic residues" evidence="1">
    <location>
        <begin position="1825"/>
        <end position="1841"/>
    </location>
</feature>
<feature type="region of interest" description="Disordered" evidence="1">
    <location>
        <begin position="395"/>
        <end position="416"/>
    </location>
</feature>
<feature type="compositionally biased region" description="Low complexity" evidence="1">
    <location>
        <begin position="1906"/>
        <end position="1923"/>
    </location>
</feature>
<gene>
    <name evidence="2" type="ORF">SMACR_07457</name>
</gene>
<feature type="compositionally biased region" description="Low complexity" evidence="1">
    <location>
        <begin position="24"/>
        <end position="42"/>
    </location>
</feature>
<feature type="compositionally biased region" description="Acidic residues" evidence="1">
    <location>
        <begin position="1517"/>
        <end position="1534"/>
    </location>
</feature>
<feature type="region of interest" description="Disordered" evidence="1">
    <location>
        <begin position="222"/>
        <end position="251"/>
    </location>
</feature>
<sequence length="2256" mass="250616">MPWGLNFFGQRNDQNQKKKGGSSKGPMSANKSVNSSSSPSTNRVTKPRASSTGNLGKPTKSILKAIDYSSTSAPTAGAQSAPTNSTGSRLFGTDPSNLTSFNFQRPAIPKLSPSELAIQKRNQRQAAIAQQKAQEEHDDQLRLASIRRVDPTVTPTSDAFQTILYSFRNHLNSPTSTLNELLQTRFSPDDRELLQPADWERNPALAQLQGRNSEVYEELVRGEVPGWQKPPSKGSSGSSKDGKKGKWARTEDKGWGKEAHLAFKLTCLYFGLPIAPMGWEQSDTRRWWEKRQQTMKARERGAYGGPGYDEVDDEYGNAVMRPRKDPVQFLNCYGNRVFEKDAIREPDPVLETYNALPPLAPTMRQLNPERDYINSDALYVTFPDRFDSDFGLRGGGDFDDEDEEAGVDEEAEHSMDLDEPMELIPSLENALVSLRGGGLLKDRGEVFKGIDNGKWRLSTEAFHAFAQTDNHKDGLKSRLESERGGVEKLWVPLYGYQGIVWFRIDMLNTFVDAVDRLLGFGIRAGASYKLYVFDRNKEYKTRAQKEAFQRNNRNTIDVACKGPGDYGNDHLAWSWVISHLGSLGNDTNGSPVAHQKVLFVAGPRDPVPYDSWEPTETHNVAKLVLEWNGLPEMNRPDVAYLRMPISGDVTEADVHTNEFAPWMAQASRVLCAGRIPNRPGHPYIPDAYISYDADLGTYGGLTFDFNQWKCILQAYQESRGAPIVLQAYTSESPSGHIDRWHMFVPGVSYEYGQEVALLHSKLSDSKVVYAKIRNMIETGLGTEQLQDLDFIEVHMPGETFLAKGRAQSDMVIPVDSNGKLDKSAVQRVAELLDQWHKWLIEKPGVRPARNGVDMYPQFITLQPVYREYALVCEEDHEHMLDWNPRETTLDDFRDLIGALWSPGRFSVDYDVETSRVRLSQNQIDGAPMLVVSPTTTEVEWIQMRDMIVWPELVVQVYQNQLGLFGDILAQPFGYRDIYQTDTIDLFASLADQDEVPASTNTLRYGRDYQLWAEDVPWSHGLLRTLKPEDRQPQPAPGTTASQQLRTTERTPGVEEVAIDPNPISFTNNLPPPRPTDTGVFAASRKLDLNAMDPSEKGRFLREFSYANPLTVDFVKGIPVHKPPIDQLLDIKKDSIPRLANSVLTPSETRYLQGKFSEIQSIMLERMVKCQFAGCDAAFPYKDRHTLLARHIKDAHTAEKCNFCGDPLYQHWTVAQRFQHFASKHADILGALATSRPIDPAGANNDHPNPFQFHRELTWGFCCRCGRDHSVLASKLDRFHHDLVCYPGASHHEVHPWRACTVCGERIHVEDAASAKAHKHPEVARGFGTGYKSAFCGQCGLEMRNLDVADREKHAHFCRGHCSGGGGGKDCNGSSFNVRFCPWCGLEMALSEDGKSIHLVEAQRHIDSCVAKPEDDKRTFGPLHSVSHKAYYYGIPRDAKTARVDVPPGVIPLKQWLGNAAGVGEKRKPLKARRGEMVGVKGATDLTFTGGTVVPAAKTAAKTAAKKAAKKTARFADVVEEAEPEQEEEEDEDMIGSDLSILSSEDERAAKAAKKAGKRPSGKRKRAPFTSSDPTYQPTWSWDLSDHSSEFMSDDEPEEGPSATKKAKTVAAEPQEPKKPKVSFRPAGKGGKKKLALFQSEDPSYKPPKDHSEESELSDVAADPLDISLWPEPIEVVKFPDVLHESEEEEEEEPAPPMAKKAATKGGATKGTTAAKAAEPPRPVKTQALTTAAAKAAAKAAVAAQDTVVERTVLKAPPKILPTIHGIREPNSDATTSSSEDDEEESDEEPPKKGKGKGKAAAKKAAAPKKAAGVTTRGKAKQISSDESDEEDDEDEDEEVEEAQIPVSAPTALDQDEEEEEGPPANPPALQAMKVKVKVIPAPDSPNTNTTGTRSRGLMAKMYQLPSGSGSKFSNTTSNTSLSSPHKTRSRGRSINRPKVSLSPNPRLFGKGTSPGPLQSSSLTTSSSQSHSRSDSHTTERIAHISHLRARLHNLQTNPYPRPPQRIDFDHPSVARAREQRMLRDAYTGADPSAPVHPGSPWAALQKQVDAQEKEDDESYAYAVERYQRKMKGEMEDLVAQIEYEEGLLRESERKKGEREKRKREVKEAAEDLETEFERVQRLQAEAASSYSKKGPKGKGREAVAASNTHSGVKVAGFEEDYVDFSEDNYQGDDYEAGGYGDKEDEEYEDEDEEEGEEYGEEYVKQAKFMKEQKEAEERLRRNRRKGKERQGPLPPPGRVTAEDLEALARSYPGSIG</sequence>
<feature type="compositionally biased region" description="Basic and acidic residues" evidence="1">
    <location>
        <begin position="1642"/>
        <end position="1653"/>
    </location>
</feature>
<dbReference type="OMA" id="CAGRIPN"/>
<feature type="compositionally biased region" description="Low complexity" evidence="1">
    <location>
        <begin position="1951"/>
        <end position="1970"/>
    </location>
</feature>
<feature type="compositionally biased region" description="Basic residues" evidence="1">
    <location>
        <begin position="1925"/>
        <end position="1935"/>
    </location>
</feature>
<accession>A0A8S8ZH71</accession>
<evidence type="ECO:0000313" key="2">
    <source>
        <dbReference type="EMBL" id="KAA8628518.1"/>
    </source>
</evidence>
<feature type="compositionally biased region" description="Low complexity" evidence="1">
    <location>
        <begin position="1802"/>
        <end position="1812"/>
    </location>
</feature>
<feature type="compositionally biased region" description="Acidic residues" evidence="1">
    <location>
        <begin position="397"/>
        <end position="416"/>
    </location>
</feature>
<feature type="region of interest" description="Disordered" evidence="1">
    <location>
        <begin position="2164"/>
        <end position="2256"/>
    </location>
</feature>
<feature type="region of interest" description="Disordered" evidence="1">
    <location>
        <begin position="2083"/>
        <end position="2148"/>
    </location>
</feature>
<feature type="compositionally biased region" description="Basic and acidic residues" evidence="1">
    <location>
        <begin position="2201"/>
        <end position="2219"/>
    </location>
</feature>